<evidence type="ECO:0000313" key="3">
    <source>
        <dbReference type="EMBL" id="ERL47612.1"/>
    </source>
</evidence>
<dbReference type="Proteomes" id="UP000016762">
    <property type="component" value="Unassembled WGS sequence"/>
</dbReference>
<comment type="caution">
    <text evidence="3">The sequence shown here is derived from an EMBL/GenBank/DDBJ whole genome shotgun (WGS) entry which is preliminary data.</text>
</comment>
<dbReference type="CDD" id="cd24054">
    <property type="entry name" value="ASKHA_NBD_AaPPX-GppA_MtPPX2-like"/>
    <property type="match status" value="1"/>
</dbReference>
<evidence type="ECO:0000259" key="2">
    <source>
        <dbReference type="Pfam" id="PF02541"/>
    </source>
</evidence>
<dbReference type="GO" id="GO:0016740">
    <property type="term" value="F:transferase activity"/>
    <property type="evidence" value="ECO:0007669"/>
    <property type="project" value="UniProtKB-KW"/>
</dbReference>
<dbReference type="RefSeq" id="WP_021776629.1">
    <property type="nucleotide sequence ID" value="NZ_AWXE01000001.1"/>
</dbReference>
<dbReference type="eggNOG" id="COG0248">
    <property type="taxonomic scope" value="Bacteria"/>
</dbReference>
<dbReference type="SUPFAM" id="SSF53067">
    <property type="entry name" value="Actin-like ATPase domain"/>
    <property type="match status" value="2"/>
</dbReference>
<feature type="compositionally biased region" description="Basic residues" evidence="1">
    <location>
        <begin position="69"/>
        <end position="81"/>
    </location>
</feature>
<dbReference type="EMBL" id="AWXE01000001">
    <property type="protein sequence ID" value="ERL47612.1"/>
    <property type="molecule type" value="Genomic_DNA"/>
</dbReference>
<evidence type="ECO:0000313" key="4">
    <source>
        <dbReference type="Proteomes" id="UP000016762"/>
    </source>
</evidence>
<dbReference type="PANTHER" id="PTHR30005">
    <property type="entry name" value="EXOPOLYPHOSPHATASE"/>
    <property type="match status" value="1"/>
</dbReference>
<dbReference type="InterPro" id="IPR043129">
    <property type="entry name" value="ATPase_NBD"/>
</dbReference>
<gene>
    <name evidence="3" type="primary">lgt</name>
    <name evidence="3" type="ORF">RS24_00582</name>
</gene>
<dbReference type="InterPro" id="IPR050273">
    <property type="entry name" value="GppA/Ppx_hydrolase"/>
</dbReference>
<evidence type="ECO:0000256" key="1">
    <source>
        <dbReference type="SAM" id="MobiDB-lite"/>
    </source>
</evidence>
<protein>
    <submittedName>
        <fullName evidence="3">Prolipoprotein diacylglyceryl transferase</fullName>
    </submittedName>
</protein>
<dbReference type="Pfam" id="PF02541">
    <property type="entry name" value="Ppx-GppA"/>
    <property type="match status" value="1"/>
</dbReference>
<reference evidence="3 4" key="1">
    <citation type="journal article" date="2014" name="FEMS Microbiol. Ecol.">
        <title>Genomic differentiation among two strains of the PS1 clade isolated from geographically separated marine habitats.</title>
        <authorList>
            <person name="Jimenez-Infante F."/>
            <person name="Ngugi D.K."/>
            <person name="Alam I."/>
            <person name="Rashid M."/>
            <person name="Baalawi W."/>
            <person name="Kamau A.A."/>
            <person name="Bajic V.B."/>
            <person name="Stingl U."/>
        </authorList>
    </citation>
    <scope>NUCLEOTIDE SEQUENCE [LARGE SCALE GENOMIC DNA]</scope>
    <source>
        <strain evidence="3 4">RS24</strain>
    </source>
</reference>
<sequence length="412" mass="46305">MAEKDAQNGYVSSTIPANISPDSDVRPQMHTDDKLDTGVNLEIDSYLRVKSGDNQSSGQEQTSSEKNKYPHKSRKNPHKSKSRETYAAIDLGTNNCRLLIVEPQGNSFKVIDSFSRIVRLGEGLESSNNLSADAMQRTIDALRVCATKIRRHRVRWMRCVATEACRRAENGQAFINQIEKSTRLRFEIIDGKDEAELAAIGCGALFDRQFPHAIVFDIGGGSTEITCLSLKKGRYELQDMISLPLGVVRLSEKYDGKNMSQEIYTQIRDEAEKTIRAFAEKQTFHADNLNDIQLIGTSGTVTTLAAIHKGIKKYNRNIVDGTVMKREEVVAVIQSLMNMSHEERQNNNCIGKERADLVLSGCAVLEAIIRAWPLENLKIADRGIREGILLRLIRKTRRRQKMRRARKARGAS</sequence>
<keyword evidence="3" id="KW-0449">Lipoprotein</keyword>
<feature type="compositionally biased region" description="Polar residues" evidence="1">
    <location>
        <begin position="52"/>
        <end position="62"/>
    </location>
</feature>
<dbReference type="PATRIC" id="fig|1397666.3.peg.520"/>
<dbReference type="STRING" id="1397666.RS24_00582"/>
<feature type="region of interest" description="Disordered" evidence="1">
    <location>
        <begin position="1"/>
        <end position="83"/>
    </location>
</feature>
<proteinExistence type="predicted"/>
<accession>U2XR60</accession>
<keyword evidence="3" id="KW-0808">Transferase</keyword>
<dbReference type="PANTHER" id="PTHR30005:SF0">
    <property type="entry name" value="RETROGRADE REGULATION PROTEIN 2"/>
    <property type="match status" value="1"/>
</dbReference>
<feature type="domain" description="Ppx/GppA phosphatase N-terminal" evidence="2">
    <location>
        <begin position="100"/>
        <end position="394"/>
    </location>
</feature>
<organism evidence="3 4">
    <name type="scientific">Candidatus Micropelagius thuwalensis</name>
    <dbReference type="NCBI Taxonomy" id="1397666"/>
    <lineage>
        <taxon>Bacteria</taxon>
        <taxon>Pseudomonadati</taxon>
        <taxon>Pseudomonadota</taxon>
        <taxon>Alphaproteobacteria</taxon>
        <taxon>PS1 clade</taxon>
        <taxon>Candidatus Micropelagius</taxon>
    </lineage>
</organism>
<keyword evidence="4" id="KW-1185">Reference proteome</keyword>
<dbReference type="AlphaFoldDB" id="U2XR60"/>
<dbReference type="GO" id="GO:0016462">
    <property type="term" value="F:pyrophosphatase activity"/>
    <property type="evidence" value="ECO:0007669"/>
    <property type="project" value="TreeGrafter"/>
</dbReference>
<dbReference type="InterPro" id="IPR003695">
    <property type="entry name" value="Ppx_GppA_N"/>
</dbReference>
<feature type="compositionally biased region" description="Polar residues" evidence="1">
    <location>
        <begin position="9"/>
        <end position="21"/>
    </location>
</feature>
<dbReference type="Gene3D" id="3.30.420.40">
    <property type="match status" value="1"/>
</dbReference>
<name>U2XR60_9PROT</name>
<feature type="compositionally biased region" description="Basic and acidic residues" evidence="1">
    <location>
        <begin position="23"/>
        <end position="36"/>
    </location>
</feature>
<dbReference type="Gene3D" id="3.30.420.150">
    <property type="entry name" value="Exopolyphosphatase. Domain 2"/>
    <property type="match status" value="1"/>
</dbReference>